<dbReference type="AlphaFoldDB" id="A0A4Y7KYU6"/>
<reference evidence="1 2" key="1">
    <citation type="journal article" date="2018" name="Science">
        <title>The opium poppy genome and morphinan production.</title>
        <authorList>
            <person name="Guo L."/>
            <person name="Winzer T."/>
            <person name="Yang X."/>
            <person name="Li Y."/>
            <person name="Ning Z."/>
            <person name="He Z."/>
            <person name="Teodor R."/>
            <person name="Lu Y."/>
            <person name="Bowser T.A."/>
            <person name="Graham I.A."/>
            <person name="Ye K."/>
        </authorList>
    </citation>
    <scope>NUCLEOTIDE SEQUENCE [LARGE SCALE GENOMIC DNA]</scope>
    <source>
        <strain evidence="2">cv. HN1</strain>
        <tissue evidence="1">Leaves</tissue>
    </source>
</reference>
<evidence type="ECO:0000313" key="1">
    <source>
        <dbReference type="EMBL" id="RZC77271.1"/>
    </source>
</evidence>
<keyword evidence="2" id="KW-1185">Reference proteome</keyword>
<proteinExistence type="predicted"/>
<gene>
    <name evidence="1" type="ORF">C5167_001470</name>
</gene>
<dbReference type="Gramene" id="RZC77271">
    <property type="protein sequence ID" value="RZC77271"/>
    <property type="gene ID" value="C5167_001470"/>
</dbReference>
<sequence>MAVKQKILVHRSHLSLNLKKFTTGKVDDAPECDKFSKYYCDFSPENGNGGFCKHFIFFN</sequence>
<organism evidence="1 2">
    <name type="scientific">Papaver somniferum</name>
    <name type="common">Opium poppy</name>
    <dbReference type="NCBI Taxonomy" id="3469"/>
    <lineage>
        <taxon>Eukaryota</taxon>
        <taxon>Viridiplantae</taxon>
        <taxon>Streptophyta</taxon>
        <taxon>Embryophyta</taxon>
        <taxon>Tracheophyta</taxon>
        <taxon>Spermatophyta</taxon>
        <taxon>Magnoliopsida</taxon>
        <taxon>Ranunculales</taxon>
        <taxon>Papaveraceae</taxon>
        <taxon>Papaveroideae</taxon>
        <taxon>Papaver</taxon>
    </lineage>
</organism>
<protein>
    <submittedName>
        <fullName evidence="1">Uncharacterized protein</fullName>
    </submittedName>
</protein>
<dbReference type="Proteomes" id="UP000316621">
    <property type="component" value="Chromosome 9"/>
</dbReference>
<dbReference type="EMBL" id="CM010723">
    <property type="protein sequence ID" value="RZC77271.1"/>
    <property type="molecule type" value="Genomic_DNA"/>
</dbReference>
<evidence type="ECO:0000313" key="2">
    <source>
        <dbReference type="Proteomes" id="UP000316621"/>
    </source>
</evidence>
<accession>A0A4Y7KYU6</accession>
<name>A0A4Y7KYU6_PAPSO</name>